<reference evidence="2" key="1">
    <citation type="submission" date="2019-02" db="EMBL/GenBank/DDBJ databases">
        <authorList>
            <person name="Gruber-Vodicka R. H."/>
            <person name="Seah K. B. B."/>
        </authorList>
    </citation>
    <scope>NUCLEOTIDE SEQUENCE</scope>
    <source>
        <strain evidence="3">BECK_S127</strain>
        <strain evidence="2">BECK_S1320</strain>
        <strain evidence="1">BECK_S1321</strain>
    </source>
</reference>
<gene>
    <name evidence="3" type="ORF">BECKSD772D_GA0070982_105518</name>
    <name evidence="2" type="ORF">BECKSD772E_GA0070983_102629</name>
    <name evidence="1" type="ORF">BECKSD772F_GA0070984_10247</name>
</gene>
<dbReference type="EMBL" id="CAADFU010000026">
    <property type="protein sequence ID" value="VFK43528.1"/>
    <property type="molecule type" value="Genomic_DNA"/>
</dbReference>
<proteinExistence type="predicted"/>
<name>A0A450YPS0_9GAMM</name>
<evidence type="ECO:0000313" key="2">
    <source>
        <dbReference type="EMBL" id="VFK43528.1"/>
    </source>
</evidence>
<organism evidence="2">
    <name type="scientific">Candidatus Kentrum sp. SD</name>
    <dbReference type="NCBI Taxonomy" id="2126332"/>
    <lineage>
        <taxon>Bacteria</taxon>
        <taxon>Pseudomonadati</taxon>
        <taxon>Pseudomonadota</taxon>
        <taxon>Gammaproteobacteria</taxon>
        <taxon>Candidatus Kentrum</taxon>
    </lineage>
</organism>
<sequence>MVKLVTRKNFEKTIWKFIAARSYTINEVVGAGRDCPVWNFGSGLAGLGDYREITLTNTASRIPAPG</sequence>
<evidence type="ECO:0000313" key="1">
    <source>
        <dbReference type="EMBL" id="VFK38374.1"/>
    </source>
</evidence>
<evidence type="ECO:0000313" key="3">
    <source>
        <dbReference type="EMBL" id="VFK79584.1"/>
    </source>
</evidence>
<protein>
    <submittedName>
        <fullName evidence="2">Uncharacterized protein</fullName>
    </submittedName>
</protein>
<dbReference type="EMBL" id="CAADFR010000024">
    <property type="protein sequence ID" value="VFK38374.1"/>
    <property type="molecule type" value="Genomic_DNA"/>
</dbReference>
<dbReference type="AlphaFoldDB" id="A0A450YPS0"/>
<dbReference type="EMBL" id="CAADHB010000055">
    <property type="protein sequence ID" value="VFK79584.1"/>
    <property type="molecule type" value="Genomic_DNA"/>
</dbReference>
<accession>A0A450YPS0</accession>